<evidence type="ECO:0000313" key="2">
    <source>
        <dbReference type="Proteomes" id="UP000814140"/>
    </source>
</evidence>
<dbReference type="Proteomes" id="UP000814140">
    <property type="component" value="Unassembled WGS sequence"/>
</dbReference>
<dbReference type="EMBL" id="MU277211">
    <property type="protein sequence ID" value="KAI0061609.1"/>
    <property type="molecule type" value="Genomic_DNA"/>
</dbReference>
<accession>A0ACB8SYQ4</accession>
<evidence type="ECO:0000313" key="1">
    <source>
        <dbReference type="EMBL" id="KAI0061609.1"/>
    </source>
</evidence>
<protein>
    <submittedName>
        <fullName evidence="1">Oxidoreductase</fullName>
    </submittedName>
</protein>
<organism evidence="1 2">
    <name type="scientific">Artomyces pyxidatus</name>
    <dbReference type="NCBI Taxonomy" id="48021"/>
    <lineage>
        <taxon>Eukaryota</taxon>
        <taxon>Fungi</taxon>
        <taxon>Dikarya</taxon>
        <taxon>Basidiomycota</taxon>
        <taxon>Agaricomycotina</taxon>
        <taxon>Agaricomycetes</taxon>
        <taxon>Russulales</taxon>
        <taxon>Auriscalpiaceae</taxon>
        <taxon>Artomyces</taxon>
    </lineage>
</organism>
<proteinExistence type="predicted"/>
<name>A0ACB8SYQ4_9AGAM</name>
<comment type="caution">
    <text evidence="1">The sequence shown here is derived from an EMBL/GenBank/DDBJ whole genome shotgun (WGS) entry which is preliminary data.</text>
</comment>
<keyword evidence="2" id="KW-1185">Reference proteome</keyword>
<reference evidence="1" key="1">
    <citation type="submission" date="2021-03" db="EMBL/GenBank/DDBJ databases">
        <authorList>
            <consortium name="DOE Joint Genome Institute"/>
            <person name="Ahrendt S."/>
            <person name="Looney B.P."/>
            <person name="Miyauchi S."/>
            <person name="Morin E."/>
            <person name="Drula E."/>
            <person name="Courty P.E."/>
            <person name="Chicoki N."/>
            <person name="Fauchery L."/>
            <person name="Kohler A."/>
            <person name="Kuo A."/>
            <person name="Labutti K."/>
            <person name="Pangilinan J."/>
            <person name="Lipzen A."/>
            <person name="Riley R."/>
            <person name="Andreopoulos W."/>
            <person name="He G."/>
            <person name="Johnson J."/>
            <person name="Barry K.W."/>
            <person name="Grigoriev I.V."/>
            <person name="Nagy L."/>
            <person name="Hibbett D."/>
            <person name="Henrissat B."/>
            <person name="Matheny P.B."/>
            <person name="Labbe J."/>
            <person name="Martin F."/>
        </authorList>
    </citation>
    <scope>NUCLEOTIDE SEQUENCE</scope>
    <source>
        <strain evidence="1">HHB10654</strain>
    </source>
</reference>
<sequence>MFWRARWNPSGKHVYITGGSSGLGLELAKLLSARGAHISIVARDPERLKSALLDIQAVRLSDTQIVQGFSYSLLTAEESAKALDAAIAAFNNETPDAAFLCAGRSMPRFFVEHTEEELRDGMDYGYWVQAWSAWVLARRMVAQRRKGHITFVSSMLGLMTVPGYASYAPAKHALRGLADTLRCEFLLYGIDVHIFFPPTMFTRSYEEEGKTKPALTKRIEEADGGLTPDVAAAALFKGFIRGQTHITADIITDMFRASTRGSAPGHYWVLDSLLDGVAHIAAPIWSMLTDSRVKAHREEHSRYLEDAGLLDEQL</sequence>
<reference evidence="1" key="2">
    <citation type="journal article" date="2022" name="New Phytol.">
        <title>Evolutionary transition to the ectomycorrhizal habit in the genomes of a hyperdiverse lineage of mushroom-forming fungi.</title>
        <authorList>
            <person name="Looney B."/>
            <person name="Miyauchi S."/>
            <person name="Morin E."/>
            <person name="Drula E."/>
            <person name="Courty P.E."/>
            <person name="Kohler A."/>
            <person name="Kuo A."/>
            <person name="LaButti K."/>
            <person name="Pangilinan J."/>
            <person name="Lipzen A."/>
            <person name="Riley R."/>
            <person name="Andreopoulos W."/>
            <person name="He G."/>
            <person name="Johnson J."/>
            <person name="Nolan M."/>
            <person name="Tritt A."/>
            <person name="Barry K.W."/>
            <person name="Grigoriev I.V."/>
            <person name="Nagy L.G."/>
            <person name="Hibbett D."/>
            <person name="Henrissat B."/>
            <person name="Matheny P.B."/>
            <person name="Labbe J."/>
            <person name="Martin F.M."/>
        </authorList>
    </citation>
    <scope>NUCLEOTIDE SEQUENCE</scope>
    <source>
        <strain evidence="1">HHB10654</strain>
    </source>
</reference>
<gene>
    <name evidence="1" type="ORF">BV25DRAFT_726211</name>
</gene>